<dbReference type="FunFam" id="3.40.50.2000:FF:000060">
    <property type="entry name" value="Glycosyltransferase"/>
    <property type="match status" value="1"/>
</dbReference>
<dbReference type="EMBL" id="LR746273">
    <property type="protein sequence ID" value="CAA7404113.1"/>
    <property type="molecule type" value="Genomic_DNA"/>
</dbReference>
<dbReference type="OrthoDB" id="5835829at2759"/>
<proteinExistence type="inferred from homology"/>
<dbReference type="PANTHER" id="PTHR11926:SF774">
    <property type="entry name" value="UDP-GLYCOSYLTRANSFERASE 85A1-RELATED"/>
    <property type="match status" value="1"/>
</dbReference>
<evidence type="ECO:0000256" key="1">
    <source>
        <dbReference type="ARBA" id="ARBA00009995"/>
    </source>
</evidence>
<evidence type="ECO:0000313" key="4">
    <source>
        <dbReference type="Proteomes" id="UP000663760"/>
    </source>
</evidence>
<organism evidence="3 4">
    <name type="scientific">Spirodela intermedia</name>
    <name type="common">Intermediate duckweed</name>
    <dbReference type="NCBI Taxonomy" id="51605"/>
    <lineage>
        <taxon>Eukaryota</taxon>
        <taxon>Viridiplantae</taxon>
        <taxon>Streptophyta</taxon>
        <taxon>Embryophyta</taxon>
        <taxon>Tracheophyta</taxon>
        <taxon>Spermatophyta</taxon>
        <taxon>Magnoliopsida</taxon>
        <taxon>Liliopsida</taxon>
        <taxon>Araceae</taxon>
        <taxon>Lemnoideae</taxon>
        <taxon>Spirodela</taxon>
    </lineage>
</organism>
<evidence type="ECO:0000313" key="3">
    <source>
        <dbReference type="EMBL" id="CAA7404113.1"/>
    </source>
</evidence>
<dbReference type="Pfam" id="PF00201">
    <property type="entry name" value="UDPGT"/>
    <property type="match status" value="1"/>
</dbReference>
<keyword evidence="2" id="KW-0808">Transferase</keyword>
<protein>
    <submittedName>
        <fullName evidence="3">Uncharacterized protein</fullName>
    </submittedName>
</protein>
<dbReference type="Gene3D" id="3.40.50.2000">
    <property type="entry name" value="Glycogen Phosphorylase B"/>
    <property type="match status" value="2"/>
</dbReference>
<name>A0A7I8L246_SPIIN</name>
<evidence type="ECO:0000256" key="2">
    <source>
        <dbReference type="ARBA" id="ARBA00022679"/>
    </source>
</evidence>
<comment type="similarity">
    <text evidence="1">Belongs to the UDP-glycosyltransferase family.</text>
</comment>
<dbReference type="GO" id="GO:0080044">
    <property type="term" value="F:quercetin 7-O-glucosyltransferase activity"/>
    <property type="evidence" value="ECO:0007669"/>
    <property type="project" value="TreeGrafter"/>
</dbReference>
<keyword evidence="4" id="KW-1185">Reference proteome</keyword>
<dbReference type="InterPro" id="IPR002213">
    <property type="entry name" value="UDP_glucos_trans"/>
</dbReference>
<gene>
    <name evidence="3" type="ORF">SI8410_10014791</name>
</gene>
<reference evidence="3" key="1">
    <citation type="submission" date="2020-02" db="EMBL/GenBank/DDBJ databases">
        <authorList>
            <person name="Scholz U."/>
            <person name="Mascher M."/>
            <person name="Fiebig A."/>
        </authorList>
    </citation>
    <scope>NUCLEOTIDE SEQUENCE</scope>
</reference>
<dbReference type="AlphaFoldDB" id="A0A7I8L246"/>
<dbReference type="PANTHER" id="PTHR11926">
    <property type="entry name" value="GLUCOSYL/GLUCURONOSYL TRANSFERASES"/>
    <property type="match status" value="1"/>
</dbReference>
<dbReference type="Proteomes" id="UP000663760">
    <property type="component" value="Chromosome 10"/>
</dbReference>
<accession>A0A7I8L246</accession>
<dbReference type="SUPFAM" id="SSF53756">
    <property type="entry name" value="UDP-Glycosyltransferase/glycogen phosphorylase"/>
    <property type="match status" value="1"/>
</dbReference>
<dbReference type="GO" id="GO:0080043">
    <property type="term" value="F:quercetin 3-O-glucosyltransferase activity"/>
    <property type="evidence" value="ECO:0007669"/>
    <property type="project" value="TreeGrafter"/>
</dbReference>
<sequence>MEAGNGVKGQQLHVAVLAFPFGSHPAALHALACRLAAAAPHVAFSFVNSAKSNATLAAVDSVPPNLKFYDVDDGAPADFAFNPRKPEEAIENFMRVTPGNFREGMEEAVHSTCGATITCVISDCFLWFAGNLAAELGAAVPWVGLWTGGPRSLSVHLYTDLLRETIGAGKKGASDVESKVDDEIGSLPGMAGTRLCDLPEGVVSGDLNSFFARHLHRIGLELPRASVLAINTFEGLDPDVLINFHAKFKRCLPLGPLNLLCPPPSQPDSAGCLEWLDHQAHGEVVYIGFGTFAVPPPAELAELAEGLEASGAPFLWSLKEKFWTLLPAGFLARTAGQGLVVTWTPQLRVLEHPAVGVFVTHCGWKSVLESLTSSVPMVCRSILADQHINARAISHVWKIGLAFPNNTMTKDEVTKALHVVLKTAEGKKMKEGACALRAVALQQVQPGGSSFENFRALVAIVSSS</sequence>
<dbReference type="CDD" id="cd03784">
    <property type="entry name" value="GT1_Gtf-like"/>
    <property type="match status" value="1"/>
</dbReference>